<keyword evidence="9" id="KW-1185">Reference proteome</keyword>
<feature type="transmembrane region" description="Helical" evidence="6">
    <location>
        <begin position="617"/>
        <end position="635"/>
    </location>
</feature>
<comment type="subcellular location">
    <subcellularLocation>
        <location evidence="1">Membrane</location>
        <topology evidence="1">Multi-pass membrane protein</topology>
    </subcellularLocation>
</comment>
<dbReference type="Pfam" id="PF05140">
    <property type="entry name" value="ResB"/>
    <property type="match status" value="1"/>
</dbReference>
<dbReference type="InterPro" id="IPR007816">
    <property type="entry name" value="ResB-like_domain"/>
</dbReference>
<proteinExistence type="predicted"/>
<evidence type="ECO:0000259" key="7">
    <source>
        <dbReference type="Pfam" id="PF05140"/>
    </source>
</evidence>
<dbReference type="PANTHER" id="PTHR31566">
    <property type="entry name" value="CYTOCHROME C BIOGENESIS PROTEIN CCS1, CHLOROPLASTIC"/>
    <property type="match status" value="1"/>
</dbReference>
<reference evidence="8 9" key="1">
    <citation type="journal article" date="2019" name="Int. J. Syst. Evol. Microbiol.">
        <title>The Global Catalogue of Microorganisms (GCM) 10K type strain sequencing project: providing services to taxonomists for standard genome sequencing and annotation.</title>
        <authorList>
            <consortium name="The Broad Institute Genomics Platform"/>
            <consortium name="The Broad Institute Genome Sequencing Center for Infectious Disease"/>
            <person name="Wu L."/>
            <person name="Ma J."/>
        </authorList>
    </citation>
    <scope>NUCLEOTIDE SEQUENCE [LARGE SCALE GENOMIC DNA]</scope>
    <source>
        <strain evidence="8 9">JCM 16240</strain>
    </source>
</reference>
<sequence>MSRADVASSTHSRALGADVIELLGSMRFAISLLVFICVASLIGTVLPQNQGASTYVDQFGPFWFAVFDQFSIWHVYNSAWFLLIMAFLVVSTTLCVLRNTPKMLRDMRSFREYVRGSSLKAFHHRVELDSGLPPDQASAQVGALLQAHGFRYRVREDGDSRMVAAKKGAANRMGYIFAHVAIVVICLGGLLDSELPVRLQTWLFDKQPVTGNMLISDVPESGRLSARNPSFRANMLVPDGKQSSVGIVAAGQGVLLQPLPFTLKLNKFHIDYYDTGMPSDFRSDVTVTDLATGESFDRTIQVNEPLHYRGVTVYQSSFDDGGSKLQLKAWPLRGAAAQPVDVSGTVGREARLPASLGGLTVDYTGLRVINVEDMGSGQDPQPSDVVAHVAAVTGSAARPRNDNLRNVGPSVQYRLIGADGQAHEFNQYLLPVRLDDAPVFLLGVRDNASQPYRYLRIPADSQGTMAEFMRLRAALDDAGLREQAAQRFADGNAPQGEQRELMFQAARGALRTFARDGFNGIIDAAPPDQREKILNFAVPMIQLSLTELRNLDRARRGEPAPDLQGPDAERERQWMRMAVLALAALPDYPATVALQLTGFEQVQASVFQVARSPGKTIVYIGCLLLVLGVFSMFYIRERRVWVWIRPQDKGSAWLAAMTTQRRTLDFNHEFERLRDALRRLSGGHDHDV</sequence>
<gene>
    <name evidence="8" type="ORF">GCM10009125_20280</name>
</gene>
<evidence type="ECO:0000256" key="4">
    <source>
        <dbReference type="ARBA" id="ARBA00022989"/>
    </source>
</evidence>
<evidence type="ECO:0000313" key="9">
    <source>
        <dbReference type="Proteomes" id="UP001501176"/>
    </source>
</evidence>
<evidence type="ECO:0000256" key="1">
    <source>
        <dbReference type="ARBA" id="ARBA00004141"/>
    </source>
</evidence>
<feature type="transmembrane region" description="Helical" evidence="6">
    <location>
        <begin position="28"/>
        <end position="46"/>
    </location>
</feature>
<dbReference type="PANTHER" id="PTHR31566:SF0">
    <property type="entry name" value="CYTOCHROME C BIOGENESIS PROTEIN CCS1, CHLOROPLASTIC"/>
    <property type="match status" value="1"/>
</dbReference>
<accession>A0ABN0TVI3</accession>
<keyword evidence="5 6" id="KW-0472">Membrane</keyword>
<keyword evidence="4 6" id="KW-1133">Transmembrane helix</keyword>
<keyword evidence="2 6" id="KW-0812">Transmembrane</keyword>
<feature type="transmembrane region" description="Helical" evidence="6">
    <location>
        <begin position="173"/>
        <end position="191"/>
    </location>
</feature>
<dbReference type="EMBL" id="BAAAFN010000015">
    <property type="protein sequence ID" value="GAA0231254.1"/>
    <property type="molecule type" value="Genomic_DNA"/>
</dbReference>
<feature type="transmembrane region" description="Helical" evidence="6">
    <location>
        <begin position="79"/>
        <end position="97"/>
    </location>
</feature>
<name>A0ABN0TVI3_9BURK</name>
<evidence type="ECO:0000256" key="5">
    <source>
        <dbReference type="ARBA" id="ARBA00023136"/>
    </source>
</evidence>
<evidence type="ECO:0000256" key="3">
    <source>
        <dbReference type="ARBA" id="ARBA00022748"/>
    </source>
</evidence>
<dbReference type="Proteomes" id="UP001501176">
    <property type="component" value="Unassembled WGS sequence"/>
</dbReference>
<evidence type="ECO:0000313" key="8">
    <source>
        <dbReference type="EMBL" id="GAA0231254.1"/>
    </source>
</evidence>
<protein>
    <submittedName>
        <fullName evidence="8">Cytochrome c biogenesis protein ResB</fullName>
    </submittedName>
</protein>
<comment type="caution">
    <text evidence="8">The sequence shown here is derived from an EMBL/GenBank/DDBJ whole genome shotgun (WGS) entry which is preliminary data.</text>
</comment>
<organism evidence="8 9">
    <name type="scientific">Castellaniella daejeonensis</name>
    <dbReference type="NCBI Taxonomy" id="659013"/>
    <lineage>
        <taxon>Bacteria</taxon>
        <taxon>Pseudomonadati</taxon>
        <taxon>Pseudomonadota</taxon>
        <taxon>Betaproteobacteria</taxon>
        <taxon>Burkholderiales</taxon>
        <taxon>Alcaligenaceae</taxon>
        <taxon>Castellaniella</taxon>
    </lineage>
</organism>
<dbReference type="InterPro" id="IPR023494">
    <property type="entry name" value="Cyt_c_bgen_Ccs1/CcsB/ResB"/>
</dbReference>
<feature type="domain" description="ResB-like" evidence="7">
    <location>
        <begin position="26"/>
        <end position="671"/>
    </location>
</feature>
<keyword evidence="3" id="KW-0201">Cytochrome c-type biogenesis</keyword>
<evidence type="ECO:0000256" key="6">
    <source>
        <dbReference type="SAM" id="Phobius"/>
    </source>
</evidence>
<evidence type="ECO:0000256" key="2">
    <source>
        <dbReference type="ARBA" id="ARBA00022692"/>
    </source>
</evidence>